<dbReference type="EMBL" id="CAJDYZ010010648">
    <property type="protein sequence ID" value="CAD1478271.1"/>
    <property type="molecule type" value="Genomic_DNA"/>
</dbReference>
<accession>A0A6V7HD90</accession>
<comment type="caution">
    <text evidence="1">The sequence shown here is derived from an EMBL/GenBank/DDBJ whole genome shotgun (WGS) entry which is preliminary data.</text>
</comment>
<name>A0A6V7HD90_9HYME</name>
<feature type="non-terminal residue" evidence="1">
    <location>
        <position position="1"/>
    </location>
</feature>
<dbReference type="AlphaFoldDB" id="A0A6V7HD90"/>
<dbReference type="Proteomes" id="UP000752696">
    <property type="component" value="Unassembled WGS sequence"/>
</dbReference>
<gene>
    <name evidence="1" type="ORF">MHI_LOCUS787156</name>
</gene>
<proteinExistence type="predicted"/>
<evidence type="ECO:0000313" key="1">
    <source>
        <dbReference type="EMBL" id="CAD1478271.1"/>
    </source>
</evidence>
<evidence type="ECO:0000313" key="2">
    <source>
        <dbReference type="Proteomes" id="UP000752696"/>
    </source>
</evidence>
<keyword evidence="2" id="KW-1185">Reference proteome</keyword>
<organism evidence="1 2">
    <name type="scientific">Heterotrigona itama</name>
    <dbReference type="NCBI Taxonomy" id="395501"/>
    <lineage>
        <taxon>Eukaryota</taxon>
        <taxon>Metazoa</taxon>
        <taxon>Ecdysozoa</taxon>
        <taxon>Arthropoda</taxon>
        <taxon>Hexapoda</taxon>
        <taxon>Insecta</taxon>
        <taxon>Pterygota</taxon>
        <taxon>Neoptera</taxon>
        <taxon>Endopterygota</taxon>
        <taxon>Hymenoptera</taxon>
        <taxon>Apocrita</taxon>
        <taxon>Aculeata</taxon>
        <taxon>Apoidea</taxon>
        <taxon>Anthophila</taxon>
        <taxon>Apidae</taxon>
        <taxon>Heterotrigona</taxon>
    </lineage>
</organism>
<sequence>NLKTHSAQYVIALVQACFSCKNETFLFTCSKKPIIMSVCTFKAKENKKIPERLRGTRVGTKTS</sequence>
<reference evidence="1" key="1">
    <citation type="submission" date="2020-07" db="EMBL/GenBank/DDBJ databases">
        <authorList>
            <person name="Nazaruddin N."/>
        </authorList>
    </citation>
    <scope>NUCLEOTIDE SEQUENCE</scope>
</reference>
<protein>
    <submittedName>
        <fullName evidence="1">Uncharacterized protein</fullName>
    </submittedName>
</protein>